<dbReference type="InterPro" id="IPR013783">
    <property type="entry name" value="Ig-like_fold"/>
</dbReference>
<reference evidence="3 4" key="1">
    <citation type="submission" date="2019-01" db="EMBL/GenBank/DDBJ databases">
        <title>Draft genome sequences of the type strains of six Macrococcus species.</title>
        <authorList>
            <person name="Mazhar S."/>
            <person name="Altermann E."/>
            <person name="Hill C."/>
            <person name="Mcauliffe O."/>
        </authorList>
    </citation>
    <scope>NUCLEOTIDE SEQUENCE [LARGE SCALE GENOMIC DNA]</scope>
    <source>
        <strain evidence="3 4">ATCC 51828</strain>
    </source>
</reference>
<dbReference type="PROSITE" id="PS51257">
    <property type="entry name" value="PROKAR_LIPOPROTEIN"/>
    <property type="match status" value="1"/>
</dbReference>
<feature type="signal peptide" evidence="1">
    <location>
        <begin position="1"/>
        <end position="15"/>
    </location>
</feature>
<dbReference type="InterPro" id="IPR032693">
    <property type="entry name" value="YtkA-like_dom"/>
</dbReference>
<organism evidence="3 4">
    <name type="scientific">Macrococcus carouselicus</name>
    <dbReference type="NCBI Taxonomy" id="69969"/>
    <lineage>
        <taxon>Bacteria</taxon>
        <taxon>Bacillati</taxon>
        <taxon>Bacillota</taxon>
        <taxon>Bacilli</taxon>
        <taxon>Bacillales</taxon>
        <taxon>Staphylococcaceae</taxon>
        <taxon>Macrococcus</taxon>
    </lineage>
</organism>
<dbReference type="OrthoDB" id="2679563at2"/>
<name>A0A9Q8CMT0_9STAP</name>
<keyword evidence="1" id="KW-0732">Signal</keyword>
<feature type="chain" id="PRO_5040187011" description="YtkA-like domain-containing protein" evidence="1">
    <location>
        <begin position="16"/>
        <end position="239"/>
    </location>
</feature>
<evidence type="ECO:0000256" key="1">
    <source>
        <dbReference type="SAM" id="SignalP"/>
    </source>
</evidence>
<evidence type="ECO:0000259" key="2">
    <source>
        <dbReference type="Pfam" id="PF13115"/>
    </source>
</evidence>
<comment type="caution">
    <text evidence="3">The sequence shown here is derived from an EMBL/GenBank/DDBJ whole genome shotgun (WGS) entry which is preliminary data.</text>
</comment>
<protein>
    <recommendedName>
        <fullName evidence="2">YtkA-like domain-containing protein</fullName>
    </recommendedName>
</protein>
<evidence type="ECO:0000313" key="3">
    <source>
        <dbReference type="EMBL" id="TDM03660.1"/>
    </source>
</evidence>
<sequence length="239" mass="26301">MKKLAFVLSAGLVLAACGQTAEKHEEHSKTEASVQPVNVELTVPEKAEAGEEVTLKAKVTQADKAINDADEVMFEIVKDGKKETSIKKKVKEAKDGVYTLPYTFKEDGSYEVTSHVTAENQHTMPNKTILIGKAEKPAAAHDHHDGSVHVMPITAEKDKAVELMMHVEGQDGKAKDGVMARLEVKQPDGKVKWVDLEETKPGQYEGQETFTQSGMYDVTAHAENKEGFHVHTETMFTVK</sequence>
<dbReference type="Gene3D" id="2.60.40.10">
    <property type="entry name" value="Immunoglobulins"/>
    <property type="match status" value="1"/>
</dbReference>
<proteinExistence type="predicted"/>
<dbReference type="EMBL" id="SCWD01000001">
    <property type="protein sequence ID" value="TDM03660.1"/>
    <property type="molecule type" value="Genomic_DNA"/>
</dbReference>
<dbReference type="RefSeq" id="WP_133416524.1">
    <property type="nucleotide sequence ID" value="NZ_SCWD01000001.1"/>
</dbReference>
<dbReference type="Proteomes" id="UP000295280">
    <property type="component" value="Unassembled WGS sequence"/>
</dbReference>
<keyword evidence="4" id="KW-1185">Reference proteome</keyword>
<feature type="domain" description="YtkA-like" evidence="2">
    <location>
        <begin position="32"/>
        <end position="115"/>
    </location>
</feature>
<gene>
    <name evidence="3" type="ORF">ERX40_00390</name>
</gene>
<dbReference type="AlphaFoldDB" id="A0A9Q8CMT0"/>
<dbReference type="Pfam" id="PF13115">
    <property type="entry name" value="YtkA"/>
    <property type="match status" value="1"/>
</dbReference>
<accession>A0A9Q8CMT0</accession>
<evidence type="ECO:0000313" key="4">
    <source>
        <dbReference type="Proteomes" id="UP000295280"/>
    </source>
</evidence>